<evidence type="ECO:0000256" key="4">
    <source>
        <dbReference type="PIRSR" id="PIRSR602678-1"/>
    </source>
</evidence>
<feature type="binding site" evidence="4">
    <location>
        <position position="65"/>
    </location>
    <ligand>
        <name>a divalent metal cation</name>
        <dbReference type="ChEBI" id="CHEBI:60240"/>
        <label>1</label>
    </ligand>
</feature>
<evidence type="ECO:0000256" key="1">
    <source>
        <dbReference type="ARBA" id="ARBA00006964"/>
    </source>
</evidence>
<feature type="binding site" evidence="4">
    <location>
        <position position="66"/>
    </location>
    <ligand>
        <name>a divalent metal cation</name>
        <dbReference type="ChEBI" id="CHEBI:60240"/>
        <label>1</label>
    </ligand>
</feature>
<dbReference type="InterPro" id="IPR002678">
    <property type="entry name" value="DUF34/NIF3"/>
</dbReference>
<dbReference type="GeneID" id="83863036"/>
<sequence length="258" mass="29844">MKYQIEEIKNFMERWAKDEYQLSWDNSGSQVEFKGDTGSVVLAMDVTDKVIDKAIEMDAKLIISHHPMFFSGSKNIIEGTYLGDNIIKLIKNNISVFSYHTSMDIAEDGVNDTLFEKLNLKNKEVLTYEEEKPMGLIGEFERELSLEDLDKFLKNKLQVNKIKYYGQEKNKIKKVTILGGSGSDFIKEAKEAGAEAYITSDIKYHDGQRAYEEDLILVDVGHFYSERIILPKIKNRLQENFKDLDFYIQEESSFELDI</sequence>
<dbReference type="PANTHER" id="PTHR13799">
    <property type="entry name" value="NGG1 INTERACTING FACTOR 3"/>
    <property type="match status" value="1"/>
</dbReference>
<evidence type="ECO:0000313" key="5">
    <source>
        <dbReference type="EMBL" id="SPY48480.1"/>
    </source>
</evidence>
<dbReference type="PANTHER" id="PTHR13799:SF14">
    <property type="entry name" value="GTP CYCLOHYDROLASE 1 TYPE 2 HOMOLOG"/>
    <property type="match status" value="1"/>
</dbReference>
<gene>
    <name evidence="5" type="ORF">NCTC13076_01564</name>
</gene>
<dbReference type="GO" id="GO:0005737">
    <property type="term" value="C:cytoplasm"/>
    <property type="evidence" value="ECO:0007669"/>
    <property type="project" value="TreeGrafter"/>
</dbReference>
<organism evidence="5 6">
    <name type="scientific">Peptoniphilus harei</name>
    <dbReference type="NCBI Taxonomy" id="54005"/>
    <lineage>
        <taxon>Bacteria</taxon>
        <taxon>Bacillati</taxon>
        <taxon>Bacillota</taxon>
        <taxon>Tissierellia</taxon>
        <taxon>Tissierellales</taxon>
        <taxon>Peptoniphilaceae</taxon>
        <taxon>Peptoniphilus</taxon>
    </lineage>
</organism>
<dbReference type="EMBL" id="UATM01000032">
    <property type="protein sequence ID" value="SPY48480.1"/>
    <property type="molecule type" value="Genomic_DNA"/>
</dbReference>
<dbReference type="GO" id="GO:0046872">
    <property type="term" value="F:metal ion binding"/>
    <property type="evidence" value="ECO:0007669"/>
    <property type="project" value="UniProtKB-KW"/>
</dbReference>
<keyword evidence="3 4" id="KW-0479">Metal-binding</keyword>
<dbReference type="OrthoDB" id="9792792at2"/>
<dbReference type="SUPFAM" id="SSF102705">
    <property type="entry name" value="NIF3 (NGG1p interacting factor 3)-like"/>
    <property type="match status" value="1"/>
</dbReference>
<name>A0A2X1XZI6_9FIRM</name>
<dbReference type="AlphaFoldDB" id="A0A2X1XZI6"/>
<dbReference type="InterPro" id="IPR036069">
    <property type="entry name" value="DUF34/NIF3_sf"/>
</dbReference>
<feature type="binding site" evidence="4">
    <location>
        <position position="222"/>
    </location>
    <ligand>
        <name>a divalent metal cation</name>
        <dbReference type="ChEBI" id="CHEBI:60240"/>
        <label>1</label>
    </ligand>
</feature>
<evidence type="ECO:0000313" key="6">
    <source>
        <dbReference type="Proteomes" id="UP000250070"/>
    </source>
</evidence>
<comment type="similarity">
    <text evidence="1">Belongs to the GTP cyclohydrolase I type 2/NIF3 family.</text>
</comment>
<dbReference type="STRING" id="54005.HMPREF3229_01235"/>
<dbReference type="Proteomes" id="UP000250070">
    <property type="component" value="Unassembled WGS sequence"/>
</dbReference>
<feature type="binding site" evidence="4">
    <location>
        <position position="226"/>
    </location>
    <ligand>
        <name>a divalent metal cation</name>
        <dbReference type="ChEBI" id="CHEBI:60240"/>
        <label>1</label>
    </ligand>
</feature>
<dbReference type="Pfam" id="PF01784">
    <property type="entry name" value="DUF34_NIF3"/>
    <property type="match status" value="1"/>
</dbReference>
<protein>
    <recommendedName>
        <fullName evidence="2">GTP cyclohydrolase 1 type 2 homolog</fullName>
    </recommendedName>
</protein>
<dbReference type="NCBIfam" id="TIGR00486">
    <property type="entry name" value="YbgI_SA1388"/>
    <property type="match status" value="1"/>
</dbReference>
<proteinExistence type="inferred from homology"/>
<dbReference type="FunFam" id="3.40.1390.30:FF:000001">
    <property type="entry name" value="GTP cyclohydrolase 1 type 2"/>
    <property type="match status" value="1"/>
</dbReference>
<reference evidence="5 6" key="1">
    <citation type="submission" date="2018-06" db="EMBL/GenBank/DDBJ databases">
        <authorList>
            <consortium name="Pathogen Informatics"/>
            <person name="Doyle S."/>
        </authorList>
    </citation>
    <scope>NUCLEOTIDE SEQUENCE [LARGE SCALE GENOMIC DNA]</scope>
    <source>
        <strain evidence="5 6">NCTC13076</strain>
    </source>
</reference>
<dbReference type="RefSeq" id="WP_112890148.1">
    <property type="nucleotide sequence ID" value="NZ_CP068103.1"/>
</dbReference>
<evidence type="ECO:0000256" key="2">
    <source>
        <dbReference type="ARBA" id="ARBA00022112"/>
    </source>
</evidence>
<evidence type="ECO:0000256" key="3">
    <source>
        <dbReference type="ARBA" id="ARBA00022723"/>
    </source>
</evidence>
<feature type="binding site" evidence="4">
    <location>
        <position position="104"/>
    </location>
    <ligand>
        <name>a divalent metal cation</name>
        <dbReference type="ChEBI" id="CHEBI:60240"/>
        <label>1</label>
    </ligand>
</feature>
<accession>A0A2X1XZI6</accession>
<dbReference type="Gene3D" id="3.40.1390.30">
    <property type="entry name" value="NIF3 (NGG1p interacting factor 3)-like"/>
    <property type="match status" value="2"/>
</dbReference>